<dbReference type="Gene3D" id="3.40.720.10">
    <property type="entry name" value="Alkaline Phosphatase, subunit A"/>
    <property type="match status" value="2"/>
</dbReference>
<dbReference type="PROSITE" id="PS51257">
    <property type="entry name" value="PROKAR_LIPOPROTEIN"/>
    <property type="match status" value="1"/>
</dbReference>
<keyword evidence="4" id="KW-1185">Reference proteome</keyword>
<evidence type="ECO:0000313" key="4">
    <source>
        <dbReference type="Proteomes" id="UP001367771"/>
    </source>
</evidence>
<evidence type="ECO:0000313" key="3">
    <source>
        <dbReference type="EMBL" id="MEI5687445.1"/>
    </source>
</evidence>
<proteinExistence type="predicted"/>
<name>A0ABU8H388_9SPHN</name>
<dbReference type="InterPro" id="IPR017850">
    <property type="entry name" value="Alkaline_phosphatase_core_sf"/>
</dbReference>
<protein>
    <submittedName>
        <fullName evidence="3">Alkaline phosphatase family protein</fullName>
    </submittedName>
</protein>
<feature type="signal peptide" evidence="2">
    <location>
        <begin position="1"/>
        <end position="22"/>
    </location>
</feature>
<keyword evidence="1" id="KW-0378">Hydrolase</keyword>
<keyword evidence="2" id="KW-0732">Signal</keyword>
<dbReference type="Proteomes" id="UP001367771">
    <property type="component" value="Unassembled WGS sequence"/>
</dbReference>
<sequence length="571" mass="60139">MTTWRGASRAVIALALVLSSCSSDTPGGSGGATPAPTAAASPAVSEQNALATATPIKHLVVIFQENVSFDHYFGTYPQAANPAGQPVFTAAAETPWVNGYLANTTLLTNNPNTTSAANLKTSVAPELMNPFRIDRAQADTTSQNHNYLAEQLASNNGRMDSFVAYTGRSNQNKPGSGAFGTAAQVMAYFDGNTVTALWNYAQNFAMSDNAYTDTFGPSTPGALHVVAGTNAGATQGTGTVADGQGGWTVIGDPEPAGDVCTKDRTPVSLAGKNIGDLLNAAGITWGGFMGGFDLTAHNPDMTTGCRRSMTSPITSRSVVDYKPHHAWFQYFASTANLKHTRPSSVAMIGHTEPTLDAAGSATPVHHQYDLNDFIAAVKAGNFPSVSYLKAQAIGDGHPGNSNPLDEQTFLVNTLNFLQQQPDWKSTAVLILYDDSDGWYDHRSPNILTSSFDATVDQMTAPGKCDGLGAVQGVGLTGKPVNGRCGPGSRIPFLVISPWSRVNYVDSTPITQSSVLRFIEYNWLKDARIGGGSNDANAGKILNMFDFTNAPHLTPLFLDPTTGTKVAAAPAM</sequence>
<evidence type="ECO:0000256" key="2">
    <source>
        <dbReference type="SAM" id="SignalP"/>
    </source>
</evidence>
<dbReference type="InterPro" id="IPR007312">
    <property type="entry name" value="Phosphoesterase"/>
</dbReference>
<feature type="chain" id="PRO_5046473574" evidence="2">
    <location>
        <begin position="23"/>
        <end position="571"/>
    </location>
</feature>
<dbReference type="PANTHER" id="PTHR31956:SF1">
    <property type="entry name" value="NON-SPECIFIC PHOSPHOLIPASE C1"/>
    <property type="match status" value="1"/>
</dbReference>
<organism evidence="3 4">
    <name type="scientific">Sphingomonas kyungheensis</name>
    <dbReference type="NCBI Taxonomy" id="1069987"/>
    <lineage>
        <taxon>Bacteria</taxon>
        <taxon>Pseudomonadati</taxon>
        <taxon>Pseudomonadota</taxon>
        <taxon>Alphaproteobacteria</taxon>
        <taxon>Sphingomonadales</taxon>
        <taxon>Sphingomonadaceae</taxon>
        <taxon>Sphingomonas</taxon>
    </lineage>
</organism>
<comment type="caution">
    <text evidence="3">The sequence shown here is derived from an EMBL/GenBank/DDBJ whole genome shotgun (WGS) entry which is preliminary data.</text>
</comment>
<accession>A0ABU8H388</accession>
<dbReference type="CDD" id="cd16013">
    <property type="entry name" value="AcpA"/>
    <property type="match status" value="1"/>
</dbReference>
<dbReference type="PANTHER" id="PTHR31956">
    <property type="entry name" value="NON-SPECIFIC PHOSPHOLIPASE C4-RELATED"/>
    <property type="match status" value="1"/>
</dbReference>
<evidence type="ECO:0000256" key="1">
    <source>
        <dbReference type="ARBA" id="ARBA00022801"/>
    </source>
</evidence>
<dbReference type="RefSeq" id="WP_271298907.1">
    <property type="nucleotide sequence ID" value="NZ_JBBBDM010000003.1"/>
</dbReference>
<dbReference type="EMBL" id="JBBBDM010000003">
    <property type="protein sequence ID" value="MEI5687445.1"/>
    <property type="molecule type" value="Genomic_DNA"/>
</dbReference>
<reference evidence="3 4" key="1">
    <citation type="journal article" date="2013" name="Int. J. Syst. Evol. Microbiol.">
        <title>Sphingomonas kyungheensis sp. nov., a bacterium with ginsenoside-converting activity isolated from soil of a ginseng field.</title>
        <authorList>
            <person name="Son H.M."/>
            <person name="Yang J.E."/>
            <person name="Park Y."/>
            <person name="Han C.K."/>
            <person name="Kim S.G."/>
            <person name="Kook M."/>
            <person name="Yi T.H."/>
        </authorList>
    </citation>
    <scope>NUCLEOTIDE SEQUENCE [LARGE SCALE GENOMIC DNA]</scope>
    <source>
        <strain evidence="3 4">LMG 26582</strain>
    </source>
</reference>
<gene>
    <name evidence="3" type="ORF">V8201_10195</name>
</gene>
<dbReference type="Pfam" id="PF04185">
    <property type="entry name" value="Phosphoesterase"/>
    <property type="match status" value="1"/>
</dbReference>